<dbReference type="GO" id="GO:0004674">
    <property type="term" value="F:protein serine/threonine kinase activity"/>
    <property type="evidence" value="ECO:0007669"/>
    <property type="project" value="UniProtKB-KW"/>
</dbReference>
<evidence type="ECO:0000256" key="6">
    <source>
        <dbReference type="ARBA" id="ARBA00022840"/>
    </source>
</evidence>
<comment type="caution">
    <text evidence="10">The sequence shown here is derived from an EMBL/GenBank/DDBJ whole genome shotgun (WGS) entry which is preliminary data.</text>
</comment>
<comment type="catalytic activity">
    <reaction evidence="8">
        <text>L-seryl-[protein] + ATP = O-phospho-L-seryl-[protein] + ADP + H(+)</text>
        <dbReference type="Rhea" id="RHEA:17989"/>
        <dbReference type="Rhea" id="RHEA-COMP:9863"/>
        <dbReference type="Rhea" id="RHEA-COMP:11604"/>
        <dbReference type="ChEBI" id="CHEBI:15378"/>
        <dbReference type="ChEBI" id="CHEBI:29999"/>
        <dbReference type="ChEBI" id="CHEBI:30616"/>
        <dbReference type="ChEBI" id="CHEBI:83421"/>
        <dbReference type="ChEBI" id="CHEBI:456216"/>
        <dbReference type="EC" id="2.7.11.1"/>
    </reaction>
</comment>
<evidence type="ECO:0000256" key="7">
    <source>
        <dbReference type="ARBA" id="ARBA00047899"/>
    </source>
</evidence>
<evidence type="ECO:0000256" key="1">
    <source>
        <dbReference type="ARBA" id="ARBA00012513"/>
    </source>
</evidence>
<protein>
    <recommendedName>
        <fullName evidence="1">non-specific serine/threonine protein kinase</fullName>
        <ecNumber evidence="1">2.7.11.1</ecNumber>
    </recommendedName>
</protein>
<name>A0A4Y7SRI8_COPMI</name>
<dbReference type="AlphaFoldDB" id="A0A4Y7SRI8"/>
<dbReference type="InterPro" id="IPR011009">
    <property type="entry name" value="Kinase-like_dom_sf"/>
</dbReference>
<evidence type="ECO:0000256" key="5">
    <source>
        <dbReference type="ARBA" id="ARBA00022777"/>
    </source>
</evidence>
<dbReference type="PROSITE" id="PS50011">
    <property type="entry name" value="PROTEIN_KINASE_DOM"/>
    <property type="match status" value="1"/>
</dbReference>
<evidence type="ECO:0000313" key="11">
    <source>
        <dbReference type="Proteomes" id="UP000298030"/>
    </source>
</evidence>
<sequence length="131" mass="14574">LKDVLQGVKDLHHSEIIHGDLKGANILVNSEGRAVLADLGISRLSTADLTSWTSCQTTNRLGTLKWQSRNTSVRYCGIEPTEAGDIYALGCVAYEVRLILRPLKSVTIIHSPLDLRWSYPILQRYRDGVLS</sequence>
<dbReference type="GO" id="GO:0005737">
    <property type="term" value="C:cytoplasm"/>
    <property type="evidence" value="ECO:0007669"/>
    <property type="project" value="TreeGrafter"/>
</dbReference>
<dbReference type="PANTHER" id="PTHR24361">
    <property type="entry name" value="MITOGEN-ACTIVATED KINASE KINASE KINASE"/>
    <property type="match status" value="1"/>
</dbReference>
<keyword evidence="5 10" id="KW-0418">Kinase</keyword>
<dbReference type="Proteomes" id="UP000298030">
    <property type="component" value="Unassembled WGS sequence"/>
</dbReference>
<feature type="domain" description="Protein kinase" evidence="9">
    <location>
        <begin position="1"/>
        <end position="131"/>
    </location>
</feature>
<evidence type="ECO:0000313" key="10">
    <source>
        <dbReference type="EMBL" id="TEB24244.1"/>
    </source>
</evidence>
<dbReference type="EC" id="2.7.11.1" evidence="1"/>
<dbReference type="InterPro" id="IPR053235">
    <property type="entry name" value="Ser_Thr_kinase"/>
</dbReference>
<gene>
    <name evidence="10" type="ORF">FA13DRAFT_1639038</name>
</gene>
<dbReference type="SUPFAM" id="SSF56112">
    <property type="entry name" value="Protein kinase-like (PK-like)"/>
    <property type="match status" value="1"/>
</dbReference>
<keyword evidence="11" id="KW-1185">Reference proteome</keyword>
<keyword evidence="3" id="KW-0808">Transferase</keyword>
<dbReference type="InterPro" id="IPR000719">
    <property type="entry name" value="Prot_kinase_dom"/>
</dbReference>
<dbReference type="Pfam" id="PF00069">
    <property type="entry name" value="Pkinase"/>
    <property type="match status" value="1"/>
</dbReference>
<dbReference type="STRING" id="71717.A0A4Y7SRI8"/>
<evidence type="ECO:0000256" key="8">
    <source>
        <dbReference type="ARBA" id="ARBA00048679"/>
    </source>
</evidence>
<feature type="non-terminal residue" evidence="10">
    <location>
        <position position="1"/>
    </location>
</feature>
<keyword evidence="2" id="KW-0723">Serine/threonine-protein kinase</keyword>
<comment type="catalytic activity">
    <reaction evidence="7">
        <text>L-threonyl-[protein] + ATP = O-phospho-L-threonyl-[protein] + ADP + H(+)</text>
        <dbReference type="Rhea" id="RHEA:46608"/>
        <dbReference type="Rhea" id="RHEA-COMP:11060"/>
        <dbReference type="Rhea" id="RHEA-COMP:11605"/>
        <dbReference type="ChEBI" id="CHEBI:15378"/>
        <dbReference type="ChEBI" id="CHEBI:30013"/>
        <dbReference type="ChEBI" id="CHEBI:30616"/>
        <dbReference type="ChEBI" id="CHEBI:61977"/>
        <dbReference type="ChEBI" id="CHEBI:456216"/>
        <dbReference type="EC" id="2.7.11.1"/>
    </reaction>
</comment>
<evidence type="ECO:0000256" key="2">
    <source>
        <dbReference type="ARBA" id="ARBA00022527"/>
    </source>
</evidence>
<keyword evidence="6" id="KW-0067">ATP-binding</keyword>
<dbReference type="OrthoDB" id="2995856at2759"/>
<evidence type="ECO:0000256" key="3">
    <source>
        <dbReference type="ARBA" id="ARBA00022679"/>
    </source>
</evidence>
<keyword evidence="4" id="KW-0547">Nucleotide-binding</keyword>
<organism evidence="10 11">
    <name type="scientific">Coprinellus micaceus</name>
    <name type="common">Glistening ink-cap mushroom</name>
    <name type="synonym">Coprinus micaceus</name>
    <dbReference type="NCBI Taxonomy" id="71717"/>
    <lineage>
        <taxon>Eukaryota</taxon>
        <taxon>Fungi</taxon>
        <taxon>Dikarya</taxon>
        <taxon>Basidiomycota</taxon>
        <taxon>Agaricomycotina</taxon>
        <taxon>Agaricomycetes</taxon>
        <taxon>Agaricomycetidae</taxon>
        <taxon>Agaricales</taxon>
        <taxon>Agaricineae</taxon>
        <taxon>Psathyrellaceae</taxon>
        <taxon>Coprinellus</taxon>
    </lineage>
</organism>
<dbReference type="GO" id="GO:0005524">
    <property type="term" value="F:ATP binding"/>
    <property type="evidence" value="ECO:0007669"/>
    <property type="project" value="UniProtKB-KW"/>
</dbReference>
<reference evidence="10 11" key="1">
    <citation type="journal article" date="2019" name="Nat. Ecol. Evol.">
        <title>Megaphylogeny resolves global patterns of mushroom evolution.</title>
        <authorList>
            <person name="Varga T."/>
            <person name="Krizsan K."/>
            <person name="Foldi C."/>
            <person name="Dima B."/>
            <person name="Sanchez-Garcia M."/>
            <person name="Sanchez-Ramirez S."/>
            <person name="Szollosi G.J."/>
            <person name="Szarkandi J.G."/>
            <person name="Papp V."/>
            <person name="Albert L."/>
            <person name="Andreopoulos W."/>
            <person name="Angelini C."/>
            <person name="Antonin V."/>
            <person name="Barry K.W."/>
            <person name="Bougher N.L."/>
            <person name="Buchanan P."/>
            <person name="Buyck B."/>
            <person name="Bense V."/>
            <person name="Catcheside P."/>
            <person name="Chovatia M."/>
            <person name="Cooper J."/>
            <person name="Damon W."/>
            <person name="Desjardin D."/>
            <person name="Finy P."/>
            <person name="Geml J."/>
            <person name="Haridas S."/>
            <person name="Hughes K."/>
            <person name="Justo A."/>
            <person name="Karasinski D."/>
            <person name="Kautmanova I."/>
            <person name="Kiss B."/>
            <person name="Kocsube S."/>
            <person name="Kotiranta H."/>
            <person name="LaButti K.M."/>
            <person name="Lechner B.E."/>
            <person name="Liimatainen K."/>
            <person name="Lipzen A."/>
            <person name="Lukacs Z."/>
            <person name="Mihaltcheva S."/>
            <person name="Morgado L.N."/>
            <person name="Niskanen T."/>
            <person name="Noordeloos M.E."/>
            <person name="Ohm R.A."/>
            <person name="Ortiz-Santana B."/>
            <person name="Ovrebo C."/>
            <person name="Racz N."/>
            <person name="Riley R."/>
            <person name="Savchenko A."/>
            <person name="Shiryaev A."/>
            <person name="Soop K."/>
            <person name="Spirin V."/>
            <person name="Szebenyi C."/>
            <person name="Tomsovsky M."/>
            <person name="Tulloss R.E."/>
            <person name="Uehling J."/>
            <person name="Grigoriev I.V."/>
            <person name="Vagvolgyi C."/>
            <person name="Papp T."/>
            <person name="Martin F.M."/>
            <person name="Miettinen O."/>
            <person name="Hibbett D.S."/>
            <person name="Nagy L.G."/>
        </authorList>
    </citation>
    <scope>NUCLEOTIDE SEQUENCE [LARGE SCALE GENOMIC DNA]</scope>
    <source>
        <strain evidence="10 11">FP101781</strain>
    </source>
</reference>
<dbReference type="EMBL" id="QPFP01000069">
    <property type="protein sequence ID" value="TEB24244.1"/>
    <property type="molecule type" value="Genomic_DNA"/>
</dbReference>
<dbReference type="PROSITE" id="PS00108">
    <property type="entry name" value="PROTEIN_KINASE_ST"/>
    <property type="match status" value="1"/>
</dbReference>
<dbReference type="Gene3D" id="1.10.510.10">
    <property type="entry name" value="Transferase(Phosphotransferase) domain 1"/>
    <property type="match status" value="1"/>
</dbReference>
<dbReference type="InterPro" id="IPR008271">
    <property type="entry name" value="Ser/Thr_kinase_AS"/>
</dbReference>
<accession>A0A4Y7SRI8</accession>
<evidence type="ECO:0000256" key="4">
    <source>
        <dbReference type="ARBA" id="ARBA00022741"/>
    </source>
</evidence>
<proteinExistence type="predicted"/>
<dbReference type="PANTHER" id="PTHR24361:SF433">
    <property type="entry name" value="PROTEIN KINASE DOMAIN-CONTAINING PROTEIN"/>
    <property type="match status" value="1"/>
</dbReference>
<evidence type="ECO:0000259" key="9">
    <source>
        <dbReference type="PROSITE" id="PS50011"/>
    </source>
</evidence>